<organism evidence="1">
    <name type="scientific">Rhizophora mucronata</name>
    <name type="common">Asiatic mangrove</name>
    <dbReference type="NCBI Taxonomy" id="61149"/>
    <lineage>
        <taxon>Eukaryota</taxon>
        <taxon>Viridiplantae</taxon>
        <taxon>Streptophyta</taxon>
        <taxon>Embryophyta</taxon>
        <taxon>Tracheophyta</taxon>
        <taxon>Spermatophyta</taxon>
        <taxon>Magnoliopsida</taxon>
        <taxon>eudicotyledons</taxon>
        <taxon>Gunneridae</taxon>
        <taxon>Pentapetalae</taxon>
        <taxon>rosids</taxon>
        <taxon>fabids</taxon>
        <taxon>Malpighiales</taxon>
        <taxon>Rhizophoraceae</taxon>
        <taxon>Rhizophora</taxon>
    </lineage>
</organism>
<protein>
    <submittedName>
        <fullName evidence="1">Uncharacterized protein</fullName>
    </submittedName>
</protein>
<accession>A0A2P2IHK2</accession>
<name>A0A2P2IHK2_RHIMU</name>
<dbReference type="EMBL" id="GGEC01000195">
    <property type="protein sequence ID" value="MBW80678.1"/>
    <property type="molecule type" value="Transcribed_RNA"/>
</dbReference>
<sequence length="48" mass="5289">MIISRILFSDRSPEDEDIRVEIFSLGSQLEGLGANQGGFSCLKDFPLS</sequence>
<dbReference type="AlphaFoldDB" id="A0A2P2IHK2"/>
<reference evidence="1" key="1">
    <citation type="submission" date="2018-02" db="EMBL/GenBank/DDBJ databases">
        <title>Rhizophora mucronata_Transcriptome.</title>
        <authorList>
            <person name="Meera S.P."/>
            <person name="Sreeshan A."/>
            <person name="Augustine A."/>
        </authorList>
    </citation>
    <scope>NUCLEOTIDE SEQUENCE</scope>
    <source>
        <tissue evidence="1">Leaf</tissue>
    </source>
</reference>
<proteinExistence type="predicted"/>
<evidence type="ECO:0000313" key="1">
    <source>
        <dbReference type="EMBL" id="MBW80678.1"/>
    </source>
</evidence>